<comment type="caution">
    <text evidence="1">The sequence shown here is derived from an EMBL/GenBank/DDBJ whole genome shotgun (WGS) entry which is preliminary data.</text>
</comment>
<name>A0AAV4LX71_BABCB</name>
<dbReference type="GeneID" id="94195696"/>
<keyword evidence="2" id="KW-1185">Reference proteome</keyword>
<reference evidence="1 2" key="1">
    <citation type="submission" date="2021-06" db="EMBL/GenBank/DDBJ databases">
        <title>Genome sequence of Babesia caballi.</title>
        <authorList>
            <person name="Yamagishi J."/>
            <person name="Kidaka T."/>
            <person name="Ochi A."/>
        </authorList>
    </citation>
    <scope>NUCLEOTIDE SEQUENCE [LARGE SCALE GENOMIC DNA]</scope>
    <source>
        <strain evidence="1">USDA-D6B2</strain>
    </source>
</reference>
<proteinExistence type="predicted"/>
<dbReference type="Proteomes" id="UP001497744">
    <property type="component" value="Unassembled WGS sequence"/>
</dbReference>
<dbReference type="AlphaFoldDB" id="A0AAV4LX71"/>
<protein>
    <submittedName>
        <fullName evidence="1">H(+)/Cl(-) exchange transporter 4</fullName>
    </submittedName>
</protein>
<evidence type="ECO:0000313" key="1">
    <source>
        <dbReference type="EMBL" id="GIX64215.1"/>
    </source>
</evidence>
<dbReference type="EMBL" id="BPLF01000003">
    <property type="protein sequence ID" value="GIX64215.1"/>
    <property type="molecule type" value="Genomic_DNA"/>
</dbReference>
<organism evidence="1 2">
    <name type="scientific">Babesia caballi</name>
    <dbReference type="NCBI Taxonomy" id="5871"/>
    <lineage>
        <taxon>Eukaryota</taxon>
        <taxon>Sar</taxon>
        <taxon>Alveolata</taxon>
        <taxon>Apicomplexa</taxon>
        <taxon>Aconoidasida</taxon>
        <taxon>Piroplasmida</taxon>
        <taxon>Babesiidae</taxon>
        <taxon>Babesia</taxon>
    </lineage>
</organism>
<gene>
    <name evidence="1" type="ORF">BcabD6B2_36500</name>
</gene>
<evidence type="ECO:0000313" key="2">
    <source>
        <dbReference type="Proteomes" id="UP001497744"/>
    </source>
</evidence>
<dbReference type="RefSeq" id="XP_067716284.1">
    <property type="nucleotide sequence ID" value="XM_067860183.1"/>
</dbReference>
<sequence>MLDSADSAVELLSAVLFDAFRERGVAFAQLLGALGQLLDLRVYGCHLLQGFLLQHRVFQQRVYRVALVEDVGVVGFRDVTGARRANQVLRRLHSQRQNLRVEDVQAKQVREHVHGAGPHAVQAGAERLGGREHLLVQRRELLVGLPNALQRRDRRVDHDVGHRVVPLEVELYGRVDVLGGVVNGGCLGHQVTARVLRRGHAGLDLRDVDQVPPNERQVLYALLVFHHAREHEGVAVQNQGQLLALSRVHVVILLHAVVDAVHVLHGAIGIFQQLRLNNFAVFAFLSSLR</sequence>
<accession>A0AAV4LX71</accession>